<keyword evidence="8" id="KW-0675">Receptor</keyword>
<evidence type="ECO:0000256" key="1">
    <source>
        <dbReference type="ARBA" id="ARBA00004370"/>
    </source>
</evidence>
<organism evidence="8 9">
    <name type="scientific">Cinnamomum micranthum f. kanehirae</name>
    <dbReference type="NCBI Taxonomy" id="337451"/>
    <lineage>
        <taxon>Eukaryota</taxon>
        <taxon>Viridiplantae</taxon>
        <taxon>Streptophyta</taxon>
        <taxon>Embryophyta</taxon>
        <taxon>Tracheophyta</taxon>
        <taxon>Spermatophyta</taxon>
        <taxon>Magnoliopsida</taxon>
        <taxon>Magnoliidae</taxon>
        <taxon>Laurales</taxon>
        <taxon>Lauraceae</taxon>
        <taxon>Cinnamomum</taxon>
    </lineage>
</organism>
<feature type="transmembrane region" description="Helical" evidence="6">
    <location>
        <begin position="20"/>
        <end position="38"/>
    </location>
</feature>
<evidence type="ECO:0000313" key="8">
    <source>
        <dbReference type="EMBL" id="RWR96584.1"/>
    </source>
</evidence>
<reference evidence="8 9" key="1">
    <citation type="journal article" date="2019" name="Nat. Plants">
        <title>Stout camphor tree genome fills gaps in understanding of flowering plant genome evolution.</title>
        <authorList>
            <person name="Chaw S.M."/>
            <person name="Liu Y.C."/>
            <person name="Wu Y.W."/>
            <person name="Wang H.Y."/>
            <person name="Lin C.I."/>
            <person name="Wu C.S."/>
            <person name="Ke H.M."/>
            <person name="Chang L.Y."/>
            <person name="Hsu C.Y."/>
            <person name="Yang H.T."/>
            <person name="Sudianto E."/>
            <person name="Hsu M.H."/>
            <person name="Wu K.P."/>
            <person name="Wang L.N."/>
            <person name="Leebens-Mack J.H."/>
            <person name="Tsai I.J."/>
        </authorList>
    </citation>
    <scope>NUCLEOTIDE SEQUENCE [LARGE SCALE GENOMIC DNA]</scope>
    <source>
        <strain evidence="9">cv. Chaw 1501</strain>
        <tissue evidence="8">Young leaves</tissue>
    </source>
</reference>
<dbReference type="Pfam" id="PF08263">
    <property type="entry name" value="LRRNT_2"/>
    <property type="match status" value="1"/>
</dbReference>
<keyword evidence="6" id="KW-0812">Transmembrane</keyword>
<keyword evidence="8" id="KW-0808">Transferase</keyword>
<dbReference type="InterPro" id="IPR050994">
    <property type="entry name" value="At_inactive_RLKs"/>
</dbReference>
<dbReference type="Proteomes" id="UP000283530">
    <property type="component" value="Unassembled WGS sequence"/>
</dbReference>
<protein>
    <submittedName>
        <fullName evidence="8">Putative leucine-rich repeat receptor-like protein kinase</fullName>
    </submittedName>
</protein>
<evidence type="ECO:0000256" key="4">
    <source>
        <dbReference type="ARBA" id="ARBA00022737"/>
    </source>
</evidence>
<dbReference type="GO" id="GO:0016301">
    <property type="term" value="F:kinase activity"/>
    <property type="evidence" value="ECO:0007669"/>
    <property type="project" value="UniProtKB-KW"/>
</dbReference>
<evidence type="ECO:0000256" key="2">
    <source>
        <dbReference type="ARBA" id="ARBA00022614"/>
    </source>
</evidence>
<dbReference type="PROSITE" id="PS51450">
    <property type="entry name" value="LRR"/>
    <property type="match status" value="1"/>
</dbReference>
<dbReference type="InterPro" id="IPR013210">
    <property type="entry name" value="LRR_N_plant-typ"/>
</dbReference>
<dbReference type="InterPro" id="IPR032675">
    <property type="entry name" value="LRR_dom_sf"/>
</dbReference>
<dbReference type="AlphaFoldDB" id="A0A443Q0R1"/>
<keyword evidence="3" id="KW-0732">Signal</keyword>
<evidence type="ECO:0000256" key="6">
    <source>
        <dbReference type="SAM" id="Phobius"/>
    </source>
</evidence>
<dbReference type="GO" id="GO:0016020">
    <property type="term" value="C:membrane"/>
    <property type="evidence" value="ECO:0007669"/>
    <property type="project" value="UniProtKB-SubCell"/>
</dbReference>
<keyword evidence="5 6" id="KW-0472">Membrane</keyword>
<dbReference type="STRING" id="337451.A0A443Q0R1"/>
<keyword evidence="4" id="KW-0677">Repeat</keyword>
<evidence type="ECO:0000259" key="7">
    <source>
        <dbReference type="Pfam" id="PF08263"/>
    </source>
</evidence>
<dbReference type="PANTHER" id="PTHR48010:SF5">
    <property type="entry name" value="PROTEIN TOO MANY MOUTHS"/>
    <property type="match status" value="1"/>
</dbReference>
<evidence type="ECO:0000256" key="5">
    <source>
        <dbReference type="ARBA" id="ARBA00023136"/>
    </source>
</evidence>
<keyword evidence="6" id="KW-1133">Transmembrane helix</keyword>
<dbReference type="FunFam" id="3.80.10.10:FF:000400">
    <property type="entry name" value="Nuclear pore complex protein NUP107"/>
    <property type="match status" value="1"/>
</dbReference>
<keyword evidence="8" id="KW-0418">Kinase</keyword>
<dbReference type="Gene3D" id="3.80.10.10">
    <property type="entry name" value="Ribonuclease Inhibitor"/>
    <property type="match status" value="2"/>
</dbReference>
<accession>A0A443Q0R1</accession>
<dbReference type="PANTHER" id="PTHR48010">
    <property type="entry name" value="OS05G0588300 PROTEIN"/>
    <property type="match status" value="1"/>
</dbReference>
<dbReference type="SUPFAM" id="SSF52058">
    <property type="entry name" value="L domain-like"/>
    <property type="match status" value="1"/>
</dbReference>
<comment type="caution">
    <text evidence="8">The sequence shown here is derived from an EMBL/GenBank/DDBJ whole genome shotgun (WGS) entry which is preliminary data.</text>
</comment>
<dbReference type="Pfam" id="PF13855">
    <property type="entry name" value="LRR_8"/>
    <property type="match status" value="1"/>
</dbReference>
<dbReference type="InterPro" id="IPR001611">
    <property type="entry name" value="Leu-rich_rpt"/>
</dbReference>
<proteinExistence type="predicted"/>
<gene>
    <name evidence="8" type="ORF">CKAN_02597800</name>
</gene>
<dbReference type="EMBL" id="QPKB01000012">
    <property type="protein sequence ID" value="RWR96584.1"/>
    <property type="molecule type" value="Genomic_DNA"/>
</dbReference>
<keyword evidence="9" id="KW-1185">Reference proteome</keyword>
<dbReference type="OrthoDB" id="1939111at2759"/>
<evidence type="ECO:0000256" key="3">
    <source>
        <dbReference type="ARBA" id="ARBA00022729"/>
    </source>
</evidence>
<comment type="subcellular location">
    <subcellularLocation>
        <location evidence="1">Membrane</location>
    </subcellularLocation>
</comment>
<sequence length="241" mass="26185">MTLLFSGIQDIANMSAKTSSSLSLVVVIAWLGLITLGAEEAEALLHWKSSLHFQSLSSWSPNKTTCLWIGISCNGAGSVTRINLSNFTLHGSLHSFNFSSFPSLTHLNLSSNNLTENIPTLIGTLSKLTMLDLSINQLSGSIPQEIGTLSKLTFLDLSINQLLGPIPKEICNLTNLAELWIHDNLLMGPIPSNIKNMVHLAYLMLFNNQISGSIPEEVGMLESLTGLNLYTNRLVGRIPPS</sequence>
<feature type="domain" description="Leucine-rich repeat-containing N-terminal plant-type" evidence="7">
    <location>
        <begin position="39"/>
        <end position="74"/>
    </location>
</feature>
<keyword evidence="2" id="KW-0433">Leucine-rich repeat</keyword>
<name>A0A443Q0R1_9MAGN</name>
<dbReference type="Pfam" id="PF00560">
    <property type="entry name" value="LRR_1"/>
    <property type="match status" value="2"/>
</dbReference>
<evidence type="ECO:0000313" key="9">
    <source>
        <dbReference type="Proteomes" id="UP000283530"/>
    </source>
</evidence>
<dbReference type="PRINTS" id="PR00019">
    <property type="entry name" value="LEURICHRPT"/>
</dbReference>